<evidence type="ECO:0000256" key="12">
    <source>
        <dbReference type="SAM" id="Phobius"/>
    </source>
</evidence>
<dbReference type="InterPro" id="IPR045022">
    <property type="entry name" value="KDSR-like"/>
</dbReference>
<reference evidence="13" key="1">
    <citation type="journal article" date="2020" name="Fungal Divers.">
        <title>Resolving the Mortierellaceae phylogeny through synthesis of multi-gene phylogenetics and phylogenomics.</title>
        <authorList>
            <person name="Vandepol N."/>
            <person name="Liber J."/>
            <person name="Desiro A."/>
            <person name="Na H."/>
            <person name="Kennedy M."/>
            <person name="Barry K."/>
            <person name="Grigoriev I.V."/>
            <person name="Miller A.N."/>
            <person name="O'Donnell K."/>
            <person name="Stajich J.E."/>
            <person name="Bonito G."/>
        </authorList>
    </citation>
    <scope>NUCLEOTIDE SEQUENCE</scope>
    <source>
        <strain evidence="13">NVP1</strain>
    </source>
</reference>
<comment type="pathway">
    <text evidence="3">Sphingolipid metabolism.</text>
</comment>
<evidence type="ECO:0000256" key="9">
    <source>
        <dbReference type="ARBA" id="ARBA00026112"/>
    </source>
</evidence>
<evidence type="ECO:0000256" key="10">
    <source>
        <dbReference type="ARBA" id="ARBA00044737"/>
    </source>
</evidence>
<evidence type="ECO:0000256" key="8">
    <source>
        <dbReference type="ARBA" id="ARBA00023098"/>
    </source>
</evidence>
<dbReference type="Pfam" id="PF00106">
    <property type="entry name" value="adh_short"/>
    <property type="match status" value="1"/>
</dbReference>
<feature type="transmembrane region" description="Helical" evidence="12">
    <location>
        <begin position="20"/>
        <end position="45"/>
    </location>
</feature>
<comment type="caution">
    <text evidence="13">The sequence shown here is derived from an EMBL/GenBank/DDBJ whole genome shotgun (WGS) entry which is preliminary data.</text>
</comment>
<dbReference type="PANTHER" id="PTHR43550">
    <property type="entry name" value="3-KETODIHYDROSPHINGOSINE REDUCTASE"/>
    <property type="match status" value="1"/>
</dbReference>
<gene>
    <name evidence="13" type="primary">TSC10</name>
    <name evidence="13" type="ORF">BG006_001511</name>
</gene>
<dbReference type="EMBL" id="JAAAUY010000013">
    <property type="protein sequence ID" value="KAF9337933.1"/>
    <property type="molecule type" value="Genomic_DNA"/>
</dbReference>
<accession>A0A9P5VRI8</accession>
<keyword evidence="12" id="KW-1133">Transmembrane helix</keyword>
<dbReference type="FunFam" id="3.40.50.720:FF:000468">
    <property type="entry name" value="Short-chain dehydrogenase, putative"/>
    <property type="match status" value="1"/>
</dbReference>
<proteinExistence type="predicted"/>
<evidence type="ECO:0000256" key="11">
    <source>
        <dbReference type="ARBA" id="ARBA00048930"/>
    </source>
</evidence>
<evidence type="ECO:0000256" key="5">
    <source>
        <dbReference type="ARBA" id="ARBA00022857"/>
    </source>
</evidence>
<comment type="subcellular location">
    <subcellularLocation>
        <location evidence="1">Endoplasmic reticulum</location>
    </subcellularLocation>
</comment>
<protein>
    <recommendedName>
        <fullName evidence="9">3-dehydrosphinganine reductase</fullName>
        <ecNumber evidence="9">1.1.1.102</ecNumber>
    </recommendedName>
</protein>
<sequence>MVWTPADLLWSLTNRAGLTAFESVCANLFLVLIASLGVSPVYNLIRGSQFNPKGKHVYVTGGSNGLGRAVAIDLAKQGAHVTIVARKEGPLKETVELMKQAVAARKNPTEQKFHWISADVTNKEASIRALDEASTHFGGKVPDVIMTCAGTAIPKLFVEASTDEFEWQMKLNFFGALYTVHEAAKRMVETGVKGKFVLVSSAMGLIGFAGYSSYTPSKYALRGLAEGLRNEFLMYGIKMHIYYPGTMFTPGYESENLTKPLVTREIEGSSGLTPEEAARGLMAGLRKGYFAIATDFDTNFLRVASKGVSPSNNIGLDYLLGLVAPFGAAQFLWESGYKVKAYAKKHLKKDI</sequence>
<dbReference type="PRINTS" id="PR00081">
    <property type="entry name" value="GDHRDH"/>
</dbReference>
<feature type="transmembrane region" description="Helical" evidence="12">
    <location>
        <begin position="196"/>
        <end position="214"/>
    </location>
</feature>
<keyword evidence="12" id="KW-0472">Membrane</keyword>
<dbReference type="CDD" id="cd08939">
    <property type="entry name" value="KDSR-like_SDR_c"/>
    <property type="match status" value="1"/>
</dbReference>
<organism evidence="13 14">
    <name type="scientific">Podila minutissima</name>
    <dbReference type="NCBI Taxonomy" id="64525"/>
    <lineage>
        <taxon>Eukaryota</taxon>
        <taxon>Fungi</taxon>
        <taxon>Fungi incertae sedis</taxon>
        <taxon>Mucoromycota</taxon>
        <taxon>Mortierellomycotina</taxon>
        <taxon>Mortierellomycetes</taxon>
        <taxon>Mortierellales</taxon>
        <taxon>Mortierellaceae</taxon>
        <taxon>Podila</taxon>
    </lineage>
</organism>
<dbReference type="SUPFAM" id="SSF51735">
    <property type="entry name" value="NAD(P)-binding Rossmann-fold domains"/>
    <property type="match status" value="1"/>
</dbReference>
<keyword evidence="7" id="KW-0560">Oxidoreductase</keyword>
<dbReference type="InterPro" id="IPR002347">
    <property type="entry name" value="SDR_fam"/>
</dbReference>
<dbReference type="AlphaFoldDB" id="A0A9P5VRI8"/>
<comment type="catalytic activity">
    <reaction evidence="11">
        <text>sphinganine + NADP(+) = 3-oxosphinganine + NADPH + H(+)</text>
        <dbReference type="Rhea" id="RHEA:22640"/>
        <dbReference type="ChEBI" id="CHEBI:15378"/>
        <dbReference type="ChEBI" id="CHEBI:57783"/>
        <dbReference type="ChEBI" id="CHEBI:57817"/>
        <dbReference type="ChEBI" id="CHEBI:58299"/>
        <dbReference type="ChEBI" id="CHEBI:58349"/>
        <dbReference type="EC" id="1.1.1.102"/>
    </reaction>
    <physiologicalReaction direction="right-to-left" evidence="11">
        <dbReference type="Rhea" id="RHEA:22642"/>
    </physiologicalReaction>
</comment>
<dbReference type="GO" id="GO:0047560">
    <property type="term" value="F:3-dehydrosphinganine reductase activity"/>
    <property type="evidence" value="ECO:0007669"/>
    <property type="project" value="UniProtKB-EC"/>
</dbReference>
<keyword evidence="6" id="KW-0746">Sphingolipid metabolism</keyword>
<dbReference type="EC" id="1.1.1.102" evidence="9"/>
<evidence type="ECO:0000256" key="2">
    <source>
        <dbReference type="ARBA" id="ARBA00004760"/>
    </source>
</evidence>
<dbReference type="GO" id="GO:0030148">
    <property type="term" value="P:sphingolipid biosynthetic process"/>
    <property type="evidence" value="ECO:0007669"/>
    <property type="project" value="InterPro"/>
</dbReference>
<dbReference type="Proteomes" id="UP000696485">
    <property type="component" value="Unassembled WGS sequence"/>
</dbReference>
<comment type="function">
    <text evidence="10">Catalyzes the reduction of 3'-oxosphinganine (3-ketodihydrosphingosine/KDS) to sphinganine (dihydrosphingosine/DHS), the second step of de novo sphingolipid biosynthesis.</text>
</comment>
<evidence type="ECO:0000256" key="6">
    <source>
        <dbReference type="ARBA" id="ARBA00022919"/>
    </source>
</evidence>
<dbReference type="GO" id="GO:0005789">
    <property type="term" value="C:endoplasmic reticulum membrane"/>
    <property type="evidence" value="ECO:0007669"/>
    <property type="project" value="TreeGrafter"/>
</dbReference>
<evidence type="ECO:0000256" key="1">
    <source>
        <dbReference type="ARBA" id="ARBA00004240"/>
    </source>
</evidence>
<evidence type="ECO:0000313" key="13">
    <source>
        <dbReference type="EMBL" id="KAF9337933.1"/>
    </source>
</evidence>
<name>A0A9P5VRI8_9FUNG</name>
<evidence type="ECO:0000256" key="3">
    <source>
        <dbReference type="ARBA" id="ARBA00004991"/>
    </source>
</evidence>
<keyword evidence="8" id="KW-0443">Lipid metabolism</keyword>
<dbReference type="InterPro" id="IPR036291">
    <property type="entry name" value="NAD(P)-bd_dom_sf"/>
</dbReference>
<keyword evidence="5" id="KW-0521">NADP</keyword>
<comment type="pathway">
    <text evidence="2">Lipid metabolism; sphingolipid metabolism.</text>
</comment>
<evidence type="ECO:0000256" key="7">
    <source>
        <dbReference type="ARBA" id="ARBA00023002"/>
    </source>
</evidence>
<keyword evidence="4" id="KW-0256">Endoplasmic reticulum</keyword>
<keyword evidence="12" id="KW-0812">Transmembrane</keyword>
<evidence type="ECO:0000313" key="14">
    <source>
        <dbReference type="Proteomes" id="UP000696485"/>
    </source>
</evidence>
<dbReference type="PANTHER" id="PTHR43550:SF3">
    <property type="entry name" value="3-KETODIHYDROSPHINGOSINE REDUCTASE"/>
    <property type="match status" value="1"/>
</dbReference>
<keyword evidence="14" id="KW-1185">Reference proteome</keyword>
<evidence type="ECO:0000256" key="4">
    <source>
        <dbReference type="ARBA" id="ARBA00022824"/>
    </source>
</evidence>
<dbReference type="Gene3D" id="3.40.50.720">
    <property type="entry name" value="NAD(P)-binding Rossmann-like Domain"/>
    <property type="match status" value="1"/>
</dbReference>
<dbReference type="GO" id="GO:0006666">
    <property type="term" value="P:3-keto-sphinganine metabolic process"/>
    <property type="evidence" value="ECO:0007669"/>
    <property type="project" value="InterPro"/>
</dbReference>